<dbReference type="GO" id="GO:0005254">
    <property type="term" value="F:chloride channel activity"/>
    <property type="evidence" value="ECO:0007669"/>
    <property type="project" value="TreeGrafter"/>
</dbReference>
<name>A0A7D9EDX1_PARCT</name>
<dbReference type="AlphaFoldDB" id="A0A7D9EDX1"/>
<feature type="transmembrane region" description="Helical" evidence="8">
    <location>
        <begin position="456"/>
        <end position="475"/>
    </location>
</feature>
<dbReference type="EMBL" id="CACRXK020005397">
    <property type="protein sequence ID" value="CAB4006052.1"/>
    <property type="molecule type" value="Genomic_DNA"/>
</dbReference>
<feature type="transmembrane region" description="Helical" evidence="8">
    <location>
        <begin position="531"/>
        <end position="554"/>
    </location>
</feature>
<evidence type="ECO:0000259" key="10">
    <source>
        <dbReference type="Pfam" id="PF04547"/>
    </source>
</evidence>
<evidence type="ECO:0000256" key="4">
    <source>
        <dbReference type="ARBA" id="ARBA00022692"/>
    </source>
</evidence>
<evidence type="ECO:0000259" key="11">
    <source>
        <dbReference type="Pfam" id="PF16178"/>
    </source>
</evidence>
<gene>
    <name evidence="12" type="ORF">PACLA_8A085023</name>
</gene>
<comment type="caution">
    <text evidence="8">Lacks conserved residue(s) required for the propagation of feature annotation.</text>
</comment>
<keyword evidence="3" id="KW-1003">Cell membrane</keyword>
<feature type="transmembrane region" description="Helical" evidence="8">
    <location>
        <begin position="574"/>
        <end position="598"/>
    </location>
</feature>
<evidence type="ECO:0000256" key="7">
    <source>
        <dbReference type="ARBA" id="ARBA00023180"/>
    </source>
</evidence>
<dbReference type="GO" id="GO:0046983">
    <property type="term" value="F:protein dimerization activity"/>
    <property type="evidence" value="ECO:0007669"/>
    <property type="project" value="InterPro"/>
</dbReference>
<proteinExistence type="inferred from homology"/>
<keyword evidence="13" id="KW-1185">Reference proteome</keyword>
<dbReference type="OrthoDB" id="5967639at2759"/>
<dbReference type="PANTHER" id="PTHR12308">
    <property type="entry name" value="ANOCTAMIN"/>
    <property type="match status" value="1"/>
</dbReference>
<dbReference type="Pfam" id="PF16178">
    <property type="entry name" value="Anoct_dimer"/>
    <property type="match status" value="1"/>
</dbReference>
<keyword evidence="4 8" id="KW-0812">Transmembrane</keyword>
<dbReference type="InterPro" id="IPR049452">
    <property type="entry name" value="Anoctamin_TM"/>
</dbReference>
<evidence type="ECO:0000256" key="5">
    <source>
        <dbReference type="ARBA" id="ARBA00022989"/>
    </source>
</evidence>
<comment type="similarity">
    <text evidence="2 8">Belongs to the anoctamin family.</text>
</comment>
<evidence type="ECO:0000256" key="6">
    <source>
        <dbReference type="ARBA" id="ARBA00023136"/>
    </source>
</evidence>
<sequence>MAYPPPQGNFSYQRAYPPNYDQNPYPPAIGFQNYIATDPVQPSQNTAYPPTTVAYHGTPPPLETQVHAPRSNGNSFDDIPEVGFERYERKPHQPSAKSASGVELENVEELQDDYGNAQQDEQLSDNSTTRIQLDSQPKPLYFRDCRRKIDYILAYQEHPDKNAEWQEKRKDKREFFEKNLKEQGLELEQEDFEASMDGKTVYIKVHAPWEVLAHGAEEIMLRMPTIENDVETKGLIDKLFGCFGVSNPFDISEEEVPSEANYFTCAFKRDRIENFKGHENKETFFSNSQRSLIVYRILKSTTYDSDESKLGVDRLVDNQSYTAAYPLHEGYHKPSQNSERKTDRQTLYNVWAKFKRFYKKQPLNLIRKYFGEKVGIYFAWLGFYTILLFPAAVVGVINVIYGLAKLGDYTPTNIICNETLRTKYAMCPRCDKKCDYFPLHDTCGYSRAAYVFDNEFTVIFAIFMSFWSTMFLEFWKRRQVEIAYNWDLLGFEDEEETIRPEYEVVCTEYRNNPITQAQEPYYPASMKCPRFILSASSVLLMICLVVASVFGVIVYRLAVFASLTAAYDGNITSISFTVTATAAVINLIIILLLSYVSISIDYML</sequence>
<accession>A0A7D9EDX1</accession>
<dbReference type="GO" id="GO:0005886">
    <property type="term" value="C:plasma membrane"/>
    <property type="evidence" value="ECO:0007669"/>
    <property type="project" value="UniProtKB-SubCell"/>
</dbReference>
<evidence type="ECO:0000313" key="13">
    <source>
        <dbReference type="Proteomes" id="UP001152795"/>
    </source>
</evidence>
<feature type="domain" description="Anoctamin dimerisation" evidence="11">
    <location>
        <begin position="141"/>
        <end position="363"/>
    </location>
</feature>
<dbReference type="InterPro" id="IPR032394">
    <property type="entry name" value="Anoct_dimer"/>
</dbReference>
<dbReference type="PANTHER" id="PTHR12308:SF84">
    <property type="entry name" value="ANOCTAMIN"/>
    <property type="match status" value="1"/>
</dbReference>
<dbReference type="Pfam" id="PF04547">
    <property type="entry name" value="Anoctamin"/>
    <property type="match status" value="1"/>
</dbReference>
<comment type="subcellular location">
    <subcellularLocation>
        <location evidence="1">Cell membrane</location>
        <topology evidence="1">Multi-pass membrane protein</topology>
    </subcellularLocation>
    <subcellularLocation>
        <location evidence="8">Membrane</location>
        <topology evidence="8">Multi-pass membrane protein</topology>
    </subcellularLocation>
</comment>
<keyword evidence="7" id="KW-0325">Glycoprotein</keyword>
<evidence type="ECO:0000256" key="2">
    <source>
        <dbReference type="ARBA" id="ARBA00009671"/>
    </source>
</evidence>
<dbReference type="EMBL" id="CACRXK020005397">
    <property type="protein sequence ID" value="CAB4006051.1"/>
    <property type="molecule type" value="Genomic_DNA"/>
</dbReference>
<feature type="transmembrane region" description="Helical" evidence="8">
    <location>
        <begin position="377"/>
        <end position="401"/>
    </location>
</feature>
<feature type="region of interest" description="Disordered" evidence="9">
    <location>
        <begin position="1"/>
        <end position="23"/>
    </location>
</feature>
<evidence type="ECO:0000256" key="8">
    <source>
        <dbReference type="RuleBase" id="RU280814"/>
    </source>
</evidence>
<feature type="domain" description="Anoctamin transmembrane" evidence="10">
    <location>
        <begin position="366"/>
        <end position="596"/>
    </location>
</feature>
<comment type="caution">
    <text evidence="12">The sequence shown here is derived from an EMBL/GenBank/DDBJ whole genome shotgun (WGS) entry which is preliminary data.</text>
</comment>
<organism evidence="12 13">
    <name type="scientific">Paramuricea clavata</name>
    <name type="common">Red gorgonian</name>
    <name type="synonym">Violescent sea-whip</name>
    <dbReference type="NCBI Taxonomy" id="317549"/>
    <lineage>
        <taxon>Eukaryota</taxon>
        <taxon>Metazoa</taxon>
        <taxon>Cnidaria</taxon>
        <taxon>Anthozoa</taxon>
        <taxon>Octocorallia</taxon>
        <taxon>Malacalcyonacea</taxon>
        <taxon>Plexauridae</taxon>
        <taxon>Paramuricea</taxon>
    </lineage>
</organism>
<protein>
    <recommendedName>
        <fullName evidence="8">Anoctamin</fullName>
    </recommendedName>
</protein>
<evidence type="ECO:0000313" key="12">
    <source>
        <dbReference type="EMBL" id="CAB4006051.1"/>
    </source>
</evidence>
<evidence type="ECO:0000256" key="3">
    <source>
        <dbReference type="ARBA" id="ARBA00022475"/>
    </source>
</evidence>
<keyword evidence="6 8" id="KW-0472">Membrane</keyword>
<dbReference type="Proteomes" id="UP001152795">
    <property type="component" value="Unassembled WGS sequence"/>
</dbReference>
<evidence type="ECO:0000256" key="1">
    <source>
        <dbReference type="ARBA" id="ARBA00004651"/>
    </source>
</evidence>
<keyword evidence="5 8" id="KW-1133">Transmembrane helix</keyword>
<reference evidence="12" key="1">
    <citation type="submission" date="2020-04" db="EMBL/GenBank/DDBJ databases">
        <authorList>
            <person name="Alioto T."/>
            <person name="Alioto T."/>
            <person name="Gomez Garrido J."/>
        </authorList>
    </citation>
    <scope>NUCLEOTIDE SEQUENCE</scope>
    <source>
        <strain evidence="12">A484AB</strain>
    </source>
</reference>
<evidence type="ECO:0000256" key="9">
    <source>
        <dbReference type="SAM" id="MobiDB-lite"/>
    </source>
</evidence>
<dbReference type="InterPro" id="IPR007632">
    <property type="entry name" value="Anoctamin"/>
</dbReference>